<sequence>MDNAESVGIRSVEQKHSLLHFAVVHSTPDMVKYFLDVGLPPDGRENLSKTKGQTPLHLAVIHSKHRVIKLLLDYGCQIDVRDDSNRTALHHAVKISISRELCIKSRAIVCHLLRRGADVNVKNSHGEAPLLYAVKHGSEILVRLFLRYGADVHQRKGAEVNSLAKKSKTALHLAVARARNEEIVDLLIERGALVNTRDDTDRTPIFISRHGNNDEDMAKRQLRIVRSLLDAGAEVDHISNDGESALQRAIGSGIEPIIELFLERCDNVNSKDRKGRSCLHTAVKSASEKIVALLIDKGANINDTSFVGATPLHLAVLYHRENLIKLLLGRGANIGIGDIRGYTPLHYVARLTHLDEQTIDRIFHILLLNKANPYHISINGKNALNYALKKSNTGMIKVLLHHLADLDVIGDKNATRVAMQAIGKLEHWLRIYEDYQREFVNMKKVMIYGNISYFDAVSGDLDVMVRNKEFVKAFKDNQVIKKFDLYDLVVKVIDISLKKKDVIERAVECLFILLSDYKVPIPVVEIIKILDDLETLKRLPRFALGSLSSTTVSFRGVKRLVTEILNDCDDCKEYDVEDLIKIVCKHFKLSSSSENVRKIIRKLKENYILWQKKNNVQASQLPCLIRKRKVSLKEDVQRMLNPIVLLKKDKRLQEMAKKFKTLKKDQEDSKSIKGQSDDERCLDYCNGNLNDKDIDLSQKEGLVFVKQEIDLIDTVQPTSETTQMQKELDDEQCRNEFPSQIQIDPQSLQTVENSSTLAMTNDQAIMLATYNNNFIPPIQLTNNVRFIPHATLMFNSSCNAYMIMPMSQFQPNIVMVNSGGISGYYQGMYNNPMQFNNSFVQNPILAVQQNFPIMPEQQLCFNQGLSPAQEIIQIQSTIESLNSQINLLEHNFASQMHKNQ</sequence>
<dbReference type="Proteomes" id="UP000215335">
    <property type="component" value="Unassembled WGS sequence"/>
</dbReference>
<dbReference type="PANTHER" id="PTHR24198:SF165">
    <property type="entry name" value="ANKYRIN REPEAT-CONTAINING PROTEIN-RELATED"/>
    <property type="match status" value="1"/>
</dbReference>
<proteinExistence type="predicted"/>
<dbReference type="SMART" id="SM00248">
    <property type="entry name" value="ANK"/>
    <property type="match status" value="11"/>
</dbReference>
<dbReference type="PANTHER" id="PTHR24198">
    <property type="entry name" value="ANKYRIN REPEAT AND PROTEIN KINASE DOMAIN-CONTAINING PROTEIN"/>
    <property type="match status" value="1"/>
</dbReference>
<dbReference type="SUPFAM" id="SSF48403">
    <property type="entry name" value="Ankyrin repeat"/>
    <property type="match status" value="1"/>
</dbReference>
<dbReference type="InterPro" id="IPR002110">
    <property type="entry name" value="Ankyrin_rpt"/>
</dbReference>
<protein>
    <submittedName>
        <fullName evidence="4">Uncharacterized protein</fullName>
    </submittedName>
</protein>
<dbReference type="PRINTS" id="PR01415">
    <property type="entry name" value="ANKYRIN"/>
</dbReference>
<dbReference type="Gene3D" id="1.25.40.20">
    <property type="entry name" value="Ankyrin repeat-containing domain"/>
    <property type="match status" value="3"/>
</dbReference>
<dbReference type="Pfam" id="PF00023">
    <property type="entry name" value="Ank"/>
    <property type="match status" value="1"/>
</dbReference>
<dbReference type="InterPro" id="IPR036770">
    <property type="entry name" value="Ankyrin_rpt-contain_sf"/>
</dbReference>
<feature type="repeat" description="ANK" evidence="3">
    <location>
        <begin position="125"/>
        <end position="157"/>
    </location>
</feature>
<feature type="repeat" description="ANK" evidence="3">
    <location>
        <begin position="84"/>
        <end position="124"/>
    </location>
</feature>
<dbReference type="PROSITE" id="PS50088">
    <property type="entry name" value="ANK_REPEAT"/>
    <property type="match status" value="8"/>
</dbReference>
<keyword evidence="5" id="KW-1185">Reference proteome</keyword>
<feature type="repeat" description="ANK" evidence="3">
    <location>
        <begin position="51"/>
        <end position="83"/>
    </location>
</feature>
<feature type="repeat" description="ANK" evidence="3">
    <location>
        <begin position="307"/>
        <end position="339"/>
    </location>
</feature>
<feature type="repeat" description="ANK" evidence="3">
    <location>
        <begin position="166"/>
        <end position="199"/>
    </location>
</feature>
<accession>A0A232EPU2</accession>
<dbReference type="AlphaFoldDB" id="A0A232EPU2"/>
<feature type="repeat" description="ANK" evidence="3">
    <location>
        <begin position="241"/>
        <end position="273"/>
    </location>
</feature>
<evidence type="ECO:0000256" key="1">
    <source>
        <dbReference type="ARBA" id="ARBA00022737"/>
    </source>
</evidence>
<keyword evidence="2 3" id="KW-0040">ANK repeat</keyword>
<evidence type="ECO:0000256" key="3">
    <source>
        <dbReference type="PROSITE-ProRule" id="PRU00023"/>
    </source>
</evidence>
<dbReference type="STRING" id="543379.A0A232EPU2"/>
<evidence type="ECO:0000313" key="4">
    <source>
        <dbReference type="EMBL" id="OXU20373.1"/>
    </source>
</evidence>
<dbReference type="PROSITE" id="PS50297">
    <property type="entry name" value="ANK_REP_REGION"/>
    <property type="match status" value="6"/>
</dbReference>
<reference evidence="4 5" key="1">
    <citation type="journal article" date="2017" name="Curr. Biol.">
        <title>The Evolution of Venom by Co-option of Single-Copy Genes.</title>
        <authorList>
            <person name="Martinson E.O."/>
            <person name="Mrinalini"/>
            <person name="Kelkar Y.D."/>
            <person name="Chang C.H."/>
            <person name="Werren J.H."/>
        </authorList>
    </citation>
    <scope>NUCLEOTIDE SEQUENCE [LARGE SCALE GENOMIC DNA]</scope>
    <source>
        <strain evidence="4 5">Alberta</strain>
        <tissue evidence="4">Whole body</tissue>
    </source>
</reference>
<dbReference type="Pfam" id="PF12796">
    <property type="entry name" value="Ank_2"/>
    <property type="match status" value="3"/>
</dbReference>
<evidence type="ECO:0000313" key="5">
    <source>
        <dbReference type="Proteomes" id="UP000215335"/>
    </source>
</evidence>
<keyword evidence="1" id="KW-0677">Repeat</keyword>
<gene>
    <name evidence="4" type="ORF">TSAR_005886</name>
</gene>
<comment type="caution">
    <text evidence="4">The sequence shown here is derived from an EMBL/GenBank/DDBJ whole genome shotgun (WGS) entry which is preliminary data.</text>
</comment>
<organism evidence="4 5">
    <name type="scientific">Trichomalopsis sarcophagae</name>
    <dbReference type="NCBI Taxonomy" id="543379"/>
    <lineage>
        <taxon>Eukaryota</taxon>
        <taxon>Metazoa</taxon>
        <taxon>Ecdysozoa</taxon>
        <taxon>Arthropoda</taxon>
        <taxon>Hexapoda</taxon>
        <taxon>Insecta</taxon>
        <taxon>Pterygota</taxon>
        <taxon>Neoptera</taxon>
        <taxon>Endopterygota</taxon>
        <taxon>Hymenoptera</taxon>
        <taxon>Apocrita</taxon>
        <taxon>Proctotrupomorpha</taxon>
        <taxon>Chalcidoidea</taxon>
        <taxon>Pteromalidae</taxon>
        <taxon>Pteromalinae</taxon>
        <taxon>Trichomalopsis</taxon>
    </lineage>
</organism>
<feature type="repeat" description="ANK" evidence="3">
    <location>
        <begin position="379"/>
        <end position="411"/>
    </location>
</feature>
<dbReference type="EMBL" id="NNAY01002896">
    <property type="protein sequence ID" value="OXU20373.1"/>
    <property type="molecule type" value="Genomic_DNA"/>
</dbReference>
<evidence type="ECO:0000256" key="2">
    <source>
        <dbReference type="ARBA" id="ARBA00023043"/>
    </source>
</evidence>
<feature type="repeat" description="ANK" evidence="3">
    <location>
        <begin position="274"/>
        <end position="306"/>
    </location>
</feature>
<name>A0A232EPU2_9HYME</name>